<gene>
    <name evidence="4" type="ORF">Maes01_02304</name>
</gene>
<evidence type="ECO:0000256" key="1">
    <source>
        <dbReference type="ARBA" id="ARBA00022737"/>
    </source>
</evidence>
<dbReference type="Pfam" id="PF25023">
    <property type="entry name" value="TEN_YD-shell"/>
    <property type="match status" value="1"/>
</dbReference>
<protein>
    <recommendedName>
        <fullName evidence="3">Teneurin-like YD-shell domain-containing protein</fullName>
    </recommendedName>
</protein>
<evidence type="ECO:0000256" key="2">
    <source>
        <dbReference type="SAM" id="MobiDB-lite"/>
    </source>
</evidence>
<evidence type="ECO:0000259" key="3">
    <source>
        <dbReference type="Pfam" id="PF25023"/>
    </source>
</evidence>
<reference evidence="4 5" key="1">
    <citation type="submission" date="2024-02" db="EMBL/GenBank/DDBJ databases">
        <title>Microbulbifer aestuariivivens NBRC 112533.</title>
        <authorList>
            <person name="Ichikawa N."/>
            <person name="Katano-Makiyama Y."/>
            <person name="Hidaka K."/>
        </authorList>
    </citation>
    <scope>NUCLEOTIDE SEQUENCE [LARGE SCALE GENOMIC DNA]</scope>
    <source>
        <strain evidence="4 5">NBRC 112533</strain>
    </source>
</reference>
<dbReference type="Pfam" id="PF05593">
    <property type="entry name" value="RHS_repeat"/>
    <property type="match status" value="1"/>
</dbReference>
<dbReference type="InterPro" id="IPR050708">
    <property type="entry name" value="T6SS_VgrG/RHS"/>
</dbReference>
<dbReference type="EMBL" id="BAABRT010000019">
    <property type="protein sequence ID" value="GAA5525732.1"/>
    <property type="molecule type" value="Genomic_DNA"/>
</dbReference>
<dbReference type="NCBIfam" id="TIGR03696">
    <property type="entry name" value="Rhs_assc_core"/>
    <property type="match status" value="1"/>
</dbReference>
<dbReference type="InterPro" id="IPR056823">
    <property type="entry name" value="TEN-like_YD-shell"/>
</dbReference>
<evidence type="ECO:0000313" key="5">
    <source>
        <dbReference type="Proteomes" id="UP001408594"/>
    </source>
</evidence>
<dbReference type="InterPro" id="IPR031325">
    <property type="entry name" value="RHS_repeat"/>
</dbReference>
<feature type="region of interest" description="Disordered" evidence="2">
    <location>
        <begin position="7"/>
        <end position="26"/>
    </location>
</feature>
<name>A0ABP9WR99_9GAMM</name>
<accession>A0ABP9WR99</accession>
<comment type="caution">
    <text evidence="4">The sequence shown here is derived from an EMBL/GenBank/DDBJ whole genome shotgun (WGS) entry which is preliminary data.</text>
</comment>
<feature type="region of interest" description="Disordered" evidence="2">
    <location>
        <begin position="432"/>
        <end position="460"/>
    </location>
</feature>
<keyword evidence="5" id="KW-1185">Reference proteome</keyword>
<organism evidence="4 5">
    <name type="scientific">Microbulbifer aestuariivivens</name>
    <dbReference type="NCBI Taxonomy" id="1908308"/>
    <lineage>
        <taxon>Bacteria</taxon>
        <taxon>Pseudomonadati</taxon>
        <taxon>Pseudomonadota</taxon>
        <taxon>Gammaproteobacteria</taxon>
        <taxon>Cellvibrionales</taxon>
        <taxon>Microbulbiferaceae</taxon>
        <taxon>Microbulbifer</taxon>
    </lineage>
</organism>
<proteinExistence type="predicted"/>
<feature type="domain" description="Teneurin-like YD-shell" evidence="3">
    <location>
        <begin position="184"/>
        <end position="288"/>
    </location>
</feature>
<evidence type="ECO:0000313" key="4">
    <source>
        <dbReference type="EMBL" id="GAA5525732.1"/>
    </source>
</evidence>
<dbReference type="Gene3D" id="2.180.10.10">
    <property type="entry name" value="RHS repeat-associated core"/>
    <property type="match status" value="1"/>
</dbReference>
<dbReference type="PANTHER" id="PTHR32305:SF15">
    <property type="entry name" value="PROTEIN RHSA-RELATED"/>
    <property type="match status" value="1"/>
</dbReference>
<dbReference type="PANTHER" id="PTHR32305">
    <property type="match status" value="1"/>
</dbReference>
<dbReference type="Proteomes" id="UP001408594">
    <property type="component" value="Unassembled WGS sequence"/>
</dbReference>
<sequence>MAQFAYEYDDNGNRIEQRETNGGGEEITSYGYDDLDRLESVTYPDVPVGTGHTVTYRYDGAYNRIGEVAFNSASGETEKDLSYAYNERNQLTDITDHLDDGNSVSYGFDGNGNQVSKTKGGETSDFIFDARDDLRQVMIGGSSVGQFLYDVSGLRIEKDGARGTVRYTYDGLAVLTQSDSNNLTLAKYNYGPNRLLSLTHISEGTQFYLFDALGSVTNLTSANGTLQARYQYDAWGNKRSESGSSWNRFGFTGHEEDSETGLIYAKARYYDPDTGRFLSHDPWEGDNTIAPSLHKYLYAYANPTVWIDPDGNRPVSRCAGGVSLSCSTQQYESYRMTIDNLKQFDKDLASGFIDVLADELATDIENSSNISEFANKRLQRTVDEFAENAAVASGATACSVVKPCRFVAKAAEGYVTAASAGFEKLKGKFTKEGDSGFSSEKTPSIDGRERGEPVNSVGNEAREYVPNKLGKEVWDLDPKVRGR</sequence>
<dbReference type="InterPro" id="IPR022385">
    <property type="entry name" value="Rhs_assc_core"/>
</dbReference>
<keyword evidence="1" id="KW-0677">Repeat</keyword>
<dbReference type="RefSeq" id="WP_425563531.1">
    <property type="nucleotide sequence ID" value="NZ_BAABRT010000019.1"/>
</dbReference>